<dbReference type="OrthoDB" id="264683at2759"/>
<dbReference type="AlphaFoldDB" id="A0A836HC50"/>
<feature type="region of interest" description="Disordered" evidence="1">
    <location>
        <begin position="216"/>
        <end position="235"/>
    </location>
</feature>
<accession>A0A836HC50</accession>
<feature type="region of interest" description="Disordered" evidence="1">
    <location>
        <begin position="841"/>
        <end position="871"/>
    </location>
</feature>
<feature type="region of interest" description="Disordered" evidence="1">
    <location>
        <begin position="409"/>
        <end position="429"/>
    </location>
</feature>
<evidence type="ECO:0000313" key="3">
    <source>
        <dbReference type="Proteomes" id="UP000674318"/>
    </source>
</evidence>
<evidence type="ECO:0000256" key="1">
    <source>
        <dbReference type="SAM" id="MobiDB-lite"/>
    </source>
</evidence>
<gene>
    <name evidence="2" type="ORF">JKF63_00712</name>
</gene>
<dbReference type="EMBL" id="JAFJZO010000036">
    <property type="protein sequence ID" value="KAG5490591.1"/>
    <property type="molecule type" value="Genomic_DNA"/>
</dbReference>
<evidence type="ECO:0000313" key="2">
    <source>
        <dbReference type="EMBL" id="KAG5490591.1"/>
    </source>
</evidence>
<reference evidence="2 3" key="1">
    <citation type="submission" date="2021-02" db="EMBL/GenBank/DDBJ databases">
        <title>Porcisia hertigi Genome sequencing and assembly.</title>
        <authorList>
            <person name="Almutairi H."/>
            <person name="Gatherer D."/>
        </authorList>
    </citation>
    <scope>NUCLEOTIDE SEQUENCE [LARGE SCALE GENOMIC DNA]</scope>
    <source>
        <strain evidence="2 3">C119</strain>
    </source>
</reference>
<dbReference type="Proteomes" id="UP000674318">
    <property type="component" value="Unassembled WGS sequence"/>
</dbReference>
<comment type="caution">
    <text evidence="2">The sequence shown here is derived from an EMBL/GenBank/DDBJ whole genome shotgun (WGS) entry which is preliminary data.</text>
</comment>
<protein>
    <submittedName>
        <fullName evidence="2">Uncharacterized protein</fullName>
    </submittedName>
</protein>
<feature type="compositionally biased region" description="Basic and acidic residues" evidence="1">
    <location>
        <begin position="220"/>
        <end position="235"/>
    </location>
</feature>
<organism evidence="2 3">
    <name type="scientific">Porcisia hertigi</name>
    <dbReference type="NCBI Taxonomy" id="2761500"/>
    <lineage>
        <taxon>Eukaryota</taxon>
        <taxon>Discoba</taxon>
        <taxon>Euglenozoa</taxon>
        <taxon>Kinetoplastea</taxon>
        <taxon>Metakinetoplastina</taxon>
        <taxon>Trypanosomatida</taxon>
        <taxon>Trypanosomatidae</taxon>
        <taxon>Leishmaniinae</taxon>
        <taxon>Porcisia</taxon>
    </lineage>
</organism>
<name>A0A836HC50_9TRYP</name>
<feature type="compositionally biased region" description="Low complexity" evidence="1">
    <location>
        <begin position="841"/>
        <end position="854"/>
    </location>
</feature>
<proteinExistence type="predicted"/>
<dbReference type="KEGG" id="phet:94286839"/>
<feature type="compositionally biased region" description="Pro residues" evidence="1">
    <location>
        <begin position="860"/>
        <end position="871"/>
    </location>
</feature>
<dbReference type="RefSeq" id="XP_067752919.1">
    <property type="nucleotide sequence ID" value="XM_067896762.1"/>
</dbReference>
<sequence>MDDLRASGLLPQPKTPEPQRLPSRGLGCYPESHISTAYHDAALLQAGEAVTCMYDEEEDMPHAQHSTGRYATLPHAEDDRANASTPRTMCQSRPRQCPELQYSHPFFIPSHSAHGSVVHVKMSPCSFVPSANDDPVVRRVRSFSCPSADRSVAPPRYSVEYSAGSGGGPGQSIGRHTTLLGGASSTYATISGTPSAGVATHPSVPLHSVWTSAAPSVVKGHGDAPSKSYDDADDRPSGAIHDVFCSHTGTTLPEATTSSVPRLTRLSLTSVGQSPAAHANWSIGRQTTLRCRDAYSDVHSDEGTAQEEVGNGMEPWVSDSRRIQCFADEAQALLPCSHDREEQQEEETLVAIPTSHHTGDPPSRQILVGSSPPIIWQPAPLSASFPASQLDFSDCCQDNAMLLSSAPMASTEDEVNDDDSDATRSIRMPPTGDVAFAERKASLAALGDAPRRNYVRLSCGKNPPPNDVVHQEGFVLSQTKGGAAGGAPTGVKSTLPVAASDARFQGLGASLGSNVGNCGGGRSESAAEWRYNTSIITPQGRSVQVDVPSQLRKSVYSTSTAAGETVAAQLAQISIHTSPTQKRLAFDEEEFAGRHSGGESPALTPAVPFVADDVARQRAWNSTAAAEGCASSSVAGFMSRGAGGPRELCGSRGPSGLQLLSSRKRCLAEMQATDTTQERGDTTLAARASKNSQGAESFLQCTTNDVHVATPCEKVGEGNEKSDSDSLMKALKRQRREELWCRRLQCPPPTAPNSTEDLIPAPVLPLDTDTAPCSPALSSYLGCAFHMTYSTQDQPPQGRLHCGDSGSWSQMSGIGYVTPASQSTSMGLWGVSATLSQVPPGAAAVSSVGSDSQVLTPLPTNVPPHPSLCKR</sequence>
<feature type="compositionally biased region" description="Acidic residues" evidence="1">
    <location>
        <begin position="411"/>
        <end position="420"/>
    </location>
</feature>
<dbReference type="GeneID" id="94286839"/>
<feature type="region of interest" description="Disordered" evidence="1">
    <location>
        <begin position="1"/>
        <end position="27"/>
    </location>
</feature>
<keyword evidence="3" id="KW-1185">Reference proteome</keyword>